<evidence type="ECO:0000256" key="2">
    <source>
        <dbReference type="PROSITE-ProRule" id="PRU00339"/>
    </source>
</evidence>
<dbReference type="RefSeq" id="WP_266152233.1">
    <property type="nucleotide sequence ID" value="NZ_CP064028.1"/>
</dbReference>
<reference evidence="4" key="1">
    <citation type="journal article" date="2019" name="Int. J. Syst. Evol. Microbiol.">
        <title>The Global Catalogue of Microorganisms (GCM) 10K type strain sequencing project: providing services to taxonomists for standard genome sequencing and annotation.</title>
        <authorList>
            <consortium name="The Broad Institute Genomics Platform"/>
            <consortium name="The Broad Institute Genome Sequencing Center for Infectious Disease"/>
            <person name="Wu L."/>
            <person name="Ma J."/>
        </authorList>
    </citation>
    <scope>NUCLEOTIDE SEQUENCE [LARGE SCALE GENOMIC DNA]</scope>
    <source>
        <strain evidence="4">CCM 4481</strain>
    </source>
</reference>
<feature type="repeat" description="TPR" evidence="2">
    <location>
        <begin position="111"/>
        <end position="144"/>
    </location>
</feature>
<dbReference type="Gene3D" id="1.25.40.1040">
    <property type="match status" value="1"/>
</dbReference>
<evidence type="ECO:0000256" key="1">
    <source>
        <dbReference type="ARBA" id="ARBA00022679"/>
    </source>
</evidence>
<dbReference type="PROSITE" id="PS50005">
    <property type="entry name" value="TPR"/>
    <property type="match status" value="1"/>
</dbReference>
<dbReference type="InterPro" id="IPR019734">
    <property type="entry name" value="TPR_rpt"/>
</dbReference>
<name>A0ABV9C7Q3_9GAMM</name>
<keyword evidence="4" id="KW-1185">Reference proteome</keyword>
<dbReference type="Proteomes" id="UP001595961">
    <property type="component" value="Unassembled WGS sequence"/>
</dbReference>
<protein>
    <submittedName>
        <fullName evidence="3">Tetratricopeptide repeat-containing sulfotransferase family protein</fullName>
    </submittedName>
</protein>
<evidence type="ECO:0000313" key="3">
    <source>
        <dbReference type="EMBL" id="MFC4528862.1"/>
    </source>
</evidence>
<keyword evidence="2" id="KW-0802">TPR repeat</keyword>
<organism evidence="3 4">
    <name type="scientific">Dyella halodurans</name>
    <dbReference type="NCBI Taxonomy" id="1920171"/>
    <lineage>
        <taxon>Bacteria</taxon>
        <taxon>Pseudomonadati</taxon>
        <taxon>Pseudomonadota</taxon>
        <taxon>Gammaproteobacteria</taxon>
        <taxon>Lysobacterales</taxon>
        <taxon>Rhodanobacteraceae</taxon>
        <taxon>Dyella</taxon>
    </lineage>
</organism>
<keyword evidence="1" id="KW-0808">Transferase</keyword>
<dbReference type="InterPro" id="IPR027417">
    <property type="entry name" value="P-loop_NTPase"/>
</dbReference>
<dbReference type="SUPFAM" id="SSF48452">
    <property type="entry name" value="TPR-like"/>
    <property type="match status" value="2"/>
</dbReference>
<accession>A0ABV9C7Q3</accession>
<dbReference type="PANTHER" id="PTHR12788">
    <property type="entry name" value="PROTEIN-TYROSINE SULFOTRANSFERASE 2"/>
    <property type="match status" value="1"/>
</dbReference>
<dbReference type="InterPro" id="IPR011990">
    <property type="entry name" value="TPR-like_helical_dom_sf"/>
</dbReference>
<dbReference type="Gene3D" id="3.40.50.300">
    <property type="entry name" value="P-loop containing nucleotide triphosphate hydrolases"/>
    <property type="match status" value="1"/>
</dbReference>
<proteinExistence type="predicted"/>
<dbReference type="Pfam" id="PF13469">
    <property type="entry name" value="Sulfotransfer_3"/>
    <property type="match status" value="1"/>
</dbReference>
<dbReference type="InterPro" id="IPR026634">
    <property type="entry name" value="TPST-like"/>
</dbReference>
<dbReference type="SMART" id="SM00028">
    <property type="entry name" value="TPR"/>
    <property type="match status" value="4"/>
</dbReference>
<dbReference type="EMBL" id="JBHSGA010000021">
    <property type="protein sequence ID" value="MFC4528862.1"/>
    <property type="molecule type" value="Genomic_DNA"/>
</dbReference>
<gene>
    <name evidence="3" type="ORF">ACFO5W_19625</name>
</gene>
<dbReference type="SUPFAM" id="SSF52540">
    <property type="entry name" value="P-loop containing nucleoside triphosphate hydrolases"/>
    <property type="match status" value="1"/>
</dbReference>
<dbReference type="Gene3D" id="1.25.40.10">
    <property type="entry name" value="Tetratricopeptide repeat domain"/>
    <property type="match status" value="1"/>
</dbReference>
<comment type="caution">
    <text evidence="3">The sequence shown here is derived from an EMBL/GenBank/DDBJ whole genome shotgun (WGS) entry which is preliminary data.</text>
</comment>
<evidence type="ECO:0000313" key="4">
    <source>
        <dbReference type="Proteomes" id="UP001595961"/>
    </source>
</evidence>
<dbReference type="PANTHER" id="PTHR12788:SF10">
    <property type="entry name" value="PROTEIN-TYROSINE SULFOTRANSFERASE"/>
    <property type="match status" value="1"/>
</dbReference>
<sequence>MTGRPLPSSTDLAASMLAAYNGGDMAKVLALGEAAATAEPAHETVLLLLGLAQQATQRIDASVATFRRLTQLKPQTFEYWNNLAIVARQAGDMDTAERASLHATGLAQQNADVHYNLGLLYAQQQRWVPARRALLDAVRLEPGFIEARLQAAHACHVCGDNSGEASMLVGAADWPPQPAEQAMILATMLATQGDQQAAFQVLDRAVTPDGATGQIIQWRMVALRAALYERSNQAERAQAELSQLPLASLDALAPEHHRLRCEAWHAHAAVASRQGDMTQAAELYRRVLALTEEADMRANAGFGLASALNKQGHHAQAWQAAEAAHATQLEIARDIVPELLAAGSQPLAMANDQISHREHDCWAPLSAPRSRESPVFVVGFPRSGTTLLEQMLDAHPNFRSMDERAFVYELVERMQLAGQRYPADLAGLTQANVDQLRSIYASNVAGVVPDLGHRRLVDKNPLNMLCLPMIARLFPDARIIMCLRHPCDVLLSCYMQPFRSPAFMVLCSSLERLAHGYVQAFEHWYRHVEVFAPRVLEWRYESVVSRFDEHVARLGHFLAIDDAAPMARFADHARSKGYISTPSYAQVTQGIHAKAVNRWHAYRDRFEPVLPILRPMMERLGYDD</sequence>